<dbReference type="OrthoDB" id="3460090at2"/>
<evidence type="ECO:0000256" key="7">
    <source>
        <dbReference type="SAM" id="Phobius"/>
    </source>
</evidence>
<feature type="transmembrane region" description="Helical" evidence="7">
    <location>
        <begin position="36"/>
        <end position="69"/>
    </location>
</feature>
<gene>
    <name evidence="8" type="ORF">PNO31109_00571</name>
</gene>
<evidence type="ECO:0000313" key="8">
    <source>
        <dbReference type="EMBL" id="VVD70447.1"/>
    </source>
</evidence>
<protein>
    <submittedName>
        <fullName evidence="8">Branched-chain amino acid ABC transporter permease</fullName>
    </submittedName>
</protein>
<evidence type="ECO:0000256" key="6">
    <source>
        <dbReference type="SAM" id="MobiDB-lite"/>
    </source>
</evidence>
<feature type="transmembrane region" description="Helical" evidence="7">
    <location>
        <begin position="307"/>
        <end position="330"/>
    </location>
</feature>
<dbReference type="RefSeq" id="WP_150554094.1">
    <property type="nucleotide sequence ID" value="NZ_CABPSC010000001.1"/>
</dbReference>
<dbReference type="AlphaFoldDB" id="A0A5E4S482"/>
<evidence type="ECO:0000256" key="5">
    <source>
        <dbReference type="ARBA" id="ARBA00023136"/>
    </source>
</evidence>
<dbReference type="CDD" id="cd06581">
    <property type="entry name" value="TM_PBP1_LivM_like"/>
    <property type="match status" value="1"/>
</dbReference>
<feature type="transmembrane region" description="Helical" evidence="7">
    <location>
        <begin position="106"/>
        <end position="128"/>
    </location>
</feature>
<sequence length="366" mass="38155">MPQTNPSHPAAGAAQVEQVEQVGAALRRKRLGMLDALLLLAALATYFFADLYLALATSVLIMIIFALSLDLVQGYCGIETLGHAAFFGSGAYAAGLFALHVSPDPLLGLAAGAVLAAAVGLVTGIVVLRVSGLTQIMLTLACATLLYEAGNVAKSITMGDDGLTGYSIAPVLGMFEFDIYGHTAYVYALVVLIVVYLFTRFLVNSPFGLAVQGIRENAMRMSLLGVRVGLRRLMLYTLAAAVAGVAGALSAQVNNIVALDTLSFTLSANVLVMLALGGTGRLYGAVLGAVVFMVLSDRIAAVDPTNWLAALGVLLIVVVRFAPDGLIGLVDRFSARLRRTRRRPVEAPGTASGAATSTPTDKEVTP</sequence>
<dbReference type="PANTHER" id="PTHR30482">
    <property type="entry name" value="HIGH-AFFINITY BRANCHED-CHAIN AMINO ACID TRANSPORT SYSTEM PERMEASE"/>
    <property type="match status" value="1"/>
</dbReference>
<feature type="transmembrane region" description="Helical" evidence="7">
    <location>
        <begin position="81"/>
        <end position="99"/>
    </location>
</feature>
<keyword evidence="2" id="KW-1003">Cell membrane</keyword>
<evidence type="ECO:0000256" key="4">
    <source>
        <dbReference type="ARBA" id="ARBA00022989"/>
    </source>
</evidence>
<accession>A0A5E4S482</accession>
<evidence type="ECO:0000256" key="3">
    <source>
        <dbReference type="ARBA" id="ARBA00022692"/>
    </source>
</evidence>
<dbReference type="Pfam" id="PF02653">
    <property type="entry name" value="BPD_transp_2"/>
    <property type="match status" value="1"/>
</dbReference>
<name>A0A5E4S482_9BURK</name>
<dbReference type="EMBL" id="CABPSC010000001">
    <property type="protein sequence ID" value="VVD70447.1"/>
    <property type="molecule type" value="Genomic_DNA"/>
</dbReference>
<organism evidence="8 9">
    <name type="scientific">Pandoraea nosoerga</name>
    <dbReference type="NCBI Taxonomy" id="2508296"/>
    <lineage>
        <taxon>Bacteria</taxon>
        <taxon>Pseudomonadati</taxon>
        <taxon>Pseudomonadota</taxon>
        <taxon>Betaproteobacteria</taxon>
        <taxon>Burkholderiales</taxon>
        <taxon>Burkholderiaceae</taxon>
        <taxon>Pandoraea</taxon>
    </lineage>
</organism>
<dbReference type="InterPro" id="IPR001851">
    <property type="entry name" value="ABC_transp_permease"/>
</dbReference>
<dbReference type="InterPro" id="IPR043428">
    <property type="entry name" value="LivM-like"/>
</dbReference>
<keyword evidence="9" id="KW-1185">Reference proteome</keyword>
<keyword evidence="3 7" id="KW-0812">Transmembrane</keyword>
<dbReference type="GO" id="GO:0005886">
    <property type="term" value="C:plasma membrane"/>
    <property type="evidence" value="ECO:0007669"/>
    <property type="project" value="UniProtKB-SubCell"/>
</dbReference>
<evidence type="ECO:0000256" key="1">
    <source>
        <dbReference type="ARBA" id="ARBA00004651"/>
    </source>
</evidence>
<evidence type="ECO:0000256" key="2">
    <source>
        <dbReference type="ARBA" id="ARBA00022475"/>
    </source>
</evidence>
<dbReference type="PANTHER" id="PTHR30482:SF17">
    <property type="entry name" value="ABC TRANSPORTER ATP-BINDING PROTEIN"/>
    <property type="match status" value="1"/>
</dbReference>
<proteinExistence type="predicted"/>
<keyword evidence="4 7" id="KW-1133">Transmembrane helix</keyword>
<feature type="region of interest" description="Disordered" evidence="6">
    <location>
        <begin position="344"/>
        <end position="366"/>
    </location>
</feature>
<feature type="compositionally biased region" description="Low complexity" evidence="6">
    <location>
        <begin position="347"/>
        <end position="359"/>
    </location>
</feature>
<comment type="subcellular location">
    <subcellularLocation>
        <location evidence="1">Cell membrane</location>
        <topology evidence="1">Multi-pass membrane protein</topology>
    </subcellularLocation>
</comment>
<feature type="transmembrane region" description="Helical" evidence="7">
    <location>
        <begin position="233"/>
        <end position="250"/>
    </location>
</feature>
<dbReference type="GO" id="GO:0015658">
    <property type="term" value="F:branched-chain amino acid transmembrane transporter activity"/>
    <property type="evidence" value="ECO:0007669"/>
    <property type="project" value="InterPro"/>
</dbReference>
<feature type="transmembrane region" description="Helical" evidence="7">
    <location>
        <begin position="184"/>
        <end position="212"/>
    </location>
</feature>
<reference evidence="8 9" key="1">
    <citation type="submission" date="2019-08" db="EMBL/GenBank/DDBJ databases">
        <authorList>
            <person name="Peeters C."/>
        </authorList>
    </citation>
    <scope>NUCLEOTIDE SEQUENCE [LARGE SCALE GENOMIC DNA]</scope>
    <source>
        <strain evidence="8 9">LMG 31109</strain>
    </source>
</reference>
<dbReference type="Proteomes" id="UP000367825">
    <property type="component" value="Unassembled WGS sequence"/>
</dbReference>
<evidence type="ECO:0000313" key="9">
    <source>
        <dbReference type="Proteomes" id="UP000367825"/>
    </source>
</evidence>
<keyword evidence="5 7" id="KW-0472">Membrane</keyword>